<dbReference type="AlphaFoldDB" id="A0A6J7EX33"/>
<gene>
    <name evidence="2" type="ORF">UFOPK3472_01581</name>
</gene>
<feature type="compositionally biased region" description="Basic residues" evidence="1">
    <location>
        <begin position="255"/>
        <end position="269"/>
    </location>
</feature>
<organism evidence="2">
    <name type="scientific">freshwater metagenome</name>
    <dbReference type="NCBI Taxonomy" id="449393"/>
    <lineage>
        <taxon>unclassified sequences</taxon>
        <taxon>metagenomes</taxon>
        <taxon>ecological metagenomes</taxon>
    </lineage>
</organism>
<protein>
    <submittedName>
        <fullName evidence="2">Unannotated protein</fullName>
    </submittedName>
</protein>
<evidence type="ECO:0000256" key="1">
    <source>
        <dbReference type="SAM" id="MobiDB-lite"/>
    </source>
</evidence>
<dbReference type="EMBL" id="CAFBLX010000091">
    <property type="protein sequence ID" value="CAB4887736.1"/>
    <property type="molecule type" value="Genomic_DNA"/>
</dbReference>
<feature type="region of interest" description="Disordered" evidence="1">
    <location>
        <begin position="133"/>
        <end position="156"/>
    </location>
</feature>
<name>A0A6J7EX33_9ZZZZ</name>
<sequence length="525" mass="57774">MHDDRQHEILGCRPVQNGPEGQVLRHVESAGGSGRDRGDDLGGIDVDDVQMGRRRVGAENVLLGPIAVRGEHGAQRLVPRQHVTDRSVHCLDVETACQSNRERDVVGGRVDVELVDEPHSLLSHRQRNRARARLRSERRTARGTGRVAVHSHRQRLDRGCLEQRTNADSGVEGCIHPSGEAGGAQRVSTEIEEARVDADAAHAENLAEDVGDDSLGLVARSARVAAEVQIRGGQRLSIELARGRERDRLQGNERRRNHVCRKRTRRPSAQRRHIDFVAGPRKNVGDQDRASGRSVDTDRRSEFDCRIIGQHRVDLAELDTETAHLDLEVAASDVLEGARLGPPHDVAGSVHTLAGLAERVRDEPLRRQTESRMVATRQGGAGEVELSCDTDRYRMQTRIQHYFAETDCRRADIDGRAHVQLVTDGGEDGGLRGAVRIEHAPARCPPCDELGRTHVATGCNDAQFGQTVGVHRGEGRGSHERMRDVLLRQELAELHAAVDGGGCDHHRGGTRDHHGQLENGCIEAR</sequence>
<evidence type="ECO:0000313" key="2">
    <source>
        <dbReference type="EMBL" id="CAB4887736.1"/>
    </source>
</evidence>
<proteinExistence type="predicted"/>
<reference evidence="2" key="1">
    <citation type="submission" date="2020-05" db="EMBL/GenBank/DDBJ databases">
        <authorList>
            <person name="Chiriac C."/>
            <person name="Salcher M."/>
            <person name="Ghai R."/>
            <person name="Kavagutti S V."/>
        </authorList>
    </citation>
    <scope>NUCLEOTIDE SEQUENCE</scope>
</reference>
<dbReference type="AntiFam" id="ANF00178">
    <property type="entry name" value="Shadow ORF (opposite dhbF)"/>
</dbReference>
<accession>A0A6J7EX33</accession>
<feature type="region of interest" description="Disordered" evidence="1">
    <location>
        <begin position="247"/>
        <end position="269"/>
    </location>
</feature>